<evidence type="ECO:0000313" key="5">
    <source>
        <dbReference type="EMBL" id="KDP25737.1"/>
    </source>
</evidence>
<keyword evidence="6" id="KW-1185">Reference proteome</keyword>
<dbReference type="EMBL" id="KK914983">
    <property type="protein sequence ID" value="KDP25737.1"/>
    <property type="molecule type" value="Genomic_DNA"/>
</dbReference>
<protein>
    <recommendedName>
        <fullName evidence="7">Nucleolar complex protein 2 homolog</fullName>
    </recommendedName>
</protein>
<sequence>MGKLGKKARKFAKKNLQSVLKRKRKLKSVFKKKAAKKDELRESEDPEGDAKQLSNGRKPEVEDIKDISLDAIFDEDDSDVAEDDLDSDGYLSEEESCSHLHDMESESNLEDNTGYSALSVEDREIHSELVKKMKKLDRLKDKDPDFLKFFESNRDRLKVLRDEEDQFSDEDESSDDGREPKNKNGTIEISMLLNSSAVDSLCQLVSEQHNVPALIRLLNGFRAACHYGTESSNALKDYLTFSKILMFMLREADSVFHKILGISCTNERKEAVLELKNTSKWKNLKPLIKTYLRSTLFFLNEVSDSEILAFTLSRLRASMIFFAAFPSLLQRLIKASIHLWATGEETLSLHSFLVIRDVAAVFNSDCFDTCLVKSYKAFIGRCKFVEPVLFKRIQFLKNSFVELCSLDVQKSFTKAIVSIQHLAKILQLGLRTKKKEALKKICSWQYANCVELWVAFLSANIRYFDLQALLYMIIQIINGVAVLFPGPRYLPLRVKCVQWLNHLSSSSGVFIPVASLTMDVLEYKIDKGGRKPGKEFNFTSTIKLPKHWLKSRNFQEECVLSAIELLAVHFAQWSYHISFPELATIPLIRLRKFHEITTTESFRNILKRFIDQVEQNIEFVRKKRDEVAFSPRDQQSVESFLQLEKPSGNMPFTQYYRSLVEKSASRNLLSHKNMSYLEQKQSKRKRQLPNNNVDVAVNGKKIQVK</sequence>
<comment type="similarity">
    <text evidence="2">Belongs to the NOC2 family.</text>
</comment>
<dbReference type="AlphaFoldDB" id="A0A067JPF9"/>
<evidence type="ECO:0000313" key="6">
    <source>
        <dbReference type="Proteomes" id="UP000027138"/>
    </source>
</evidence>
<evidence type="ECO:0000256" key="2">
    <source>
        <dbReference type="ARBA" id="ARBA00005907"/>
    </source>
</evidence>
<evidence type="ECO:0000256" key="3">
    <source>
        <dbReference type="ARBA" id="ARBA00023242"/>
    </source>
</evidence>
<organism evidence="5 6">
    <name type="scientific">Jatropha curcas</name>
    <name type="common">Barbados nut</name>
    <dbReference type="NCBI Taxonomy" id="180498"/>
    <lineage>
        <taxon>Eukaryota</taxon>
        <taxon>Viridiplantae</taxon>
        <taxon>Streptophyta</taxon>
        <taxon>Embryophyta</taxon>
        <taxon>Tracheophyta</taxon>
        <taxon>Spermatophyta</taxon>
        <taxon>Magnoliopsida</taxon>
        <taxon>eudicotyledons</taxon>
        <taxon>Gunneridae</taxon>
        <taxon>Pentapetalae</taxon>
        <taxon>rosids</taxon>
        <taxon>fabids</taxon>
        <taxon>Malpighiales</taxon>
        <taxon>Euphorbiaceae</taxon>
        <taxon>Crotonoideae</taxon>
        <taxon>Jatropheae</taxon>
        <taxon>Jatropha</taxon>
    </lineage>
</organism>
<dbReference type="GO" id="GO:0042273">
    <property type="term" value="P:ribosomal large subunit biogenesis"/>
    <property type="evidence" value="ECO:0007669"/>
    <property type="project" value="TreeGrafter"/>
</dbReference>
<proteinExistence type="inferred from homology"/>
<feature type="compositionally biased region" description="Acidic residues" evidence="4">
    <location>
        <begin position="162"/>
        <end position="174"/>
    </location>
</feature>
<feature type="region of interest" description="Disordered" evidence="4">
    <location>
        <begin position="161"/>
        <end position="184"/>
    </location>
</feature>
<gene>
    <name evidence="5" type="ORF">JCGZ_23958</name>
</gene>
<dbReference type="STRING" id="180498.A0A067JPF9"/>
<dbReference type="PANTHER" id="PTHR12687:SF8">
    <property type="entry name" value="PROTEIN REBELOTE"/>
    <property type="match status" value="1"/>
</dbReference>
<dbReference type="GO" id="GO:0030690">
    <property type="term" value="C:Noc1p-Noc2p complex"/>
    <property type="evidence" value="ECO:0007669"/>
    <property type="project" value="TreeGrafter"/>
</dbReference>
<dbReference type="GO" id="GO:0005654">
    <property type="term" value="C:nucleoplasm"/>
    <property type="evidence" value="ECO:0007669"/>
    <property type="project" value="TreeGrafter"/>
</dbReference>
<feature type="region of interest" description="Disordered" evidence="4">
    <location>
        <begin position="23"/>
        <end position="111"/>
    </location>
</feature>
<evidence type="ECO:0008006" key="7">
    <source>
        <dbReference type="Google" id="ProtNLM"/>
    </source>
</evidence>
<name>A0A067JPF9_JATCU</name>
<dbReference type="OrthoDB" id="10266662at2759"/>
<dbReference type="GO" id="GO:0005730">
    <property type="term" value="C:nucleolus"/>
    <property type="evidence" value="ECO:0007669"/>
    <property type="project" value="TreeGrafter"/>
</dbReference>
<keyword evidence="3" id="KW-0539">Nucleus</keyword>
<feature type="compositionally biased region" description="Basic residues" evidence="4">
    <location>
        <begin position="23"/>
        <end position="35"/>
    </location>
</feature>
<dbReference type="KEGG" id="jcu:105645510"/>
<feature type="compositionally biased region" description="Acidic residues" evidence="4">
    <location>
        <begin position="72"/>
        <end position="95"/>
    </location>
</feature>
<feature type="compositionally biased region" description="Basic and acidic residues" evidence="4">
    <location>
        <begin position="57"/>
        <end position="68"/>
    </location>
</feature>
<dbReference type="GO" id="GO:0030691">
    <property type="term" value="C:Noc2p-Noc3p complex"/>
    <property type="evidence" value="ECO:0007669"/>
    <property type="project" value="TreeGrafter"/>
</dbReference>
<accession>A0A067JPF9</accession>
<evidence type="ECO:0000256" key="1">
    <source>
        <dbReference type="ARBA" id="ARBA00004123"/>
    </source>
</evidence>
<dbReference type="Pfam" id="PF03715">
    <property type="entry name" value="Noc2"/>
    <property type="match status" value="1"/>
</dbReference>
<dbReference type="PANTHER" id="PTHR12687">
    <property type="entry name" value="NUCLEOLAR COMPLEX 2 AND RAD4-RELATED"/>
    <property type="match status" value="1"/>
</dbReference>
<dbReference type="Proteomes" id="UP000027138">
    <property type="component" value="Unassembled WGS sequence"/>
</dbReference>
<dbReference type="InterPro" id="IPR005343">
    <property type="entry name" value="Noc2"/>
</dbReference>
<comment type="subcellular location">
    <subcellularLocation>
        <location evidence="1">Nucleus</location>
    </subcellularLocation>
</comment>
<evidence type="ECO:0000256" key="4">
    <source>
        <dbReference type="SAM" id="MobiDB-lite"/>
    </source>
</evidence>
<reference evidence="5 6" key="1">
    <citation type="journal article" date="2014" name="PLoS ONE">
        <title>Global Analysis of Gene Expression Profiles in Physic Nut (Jatropha curcas L.) Seedlings Exposed to Salt Stress.</title>
        <authorList>
            <person name="Zhang L."/>
            <person name="Zhang C."/>
            <person name="Wu P."/>
            <person name="Chen Y."/>
            <person name="Li M."/>
            <person name="Jiang H."/>
            <person name="Wu G."/>
        </authorList>
    </citation>
    <scope>NUCLEOTIDE SEQUENCE [LARGE SCALE GENOMIC DNA]</scope>
    <source>
        <strain evidence="6">cv. GZQX0401</strain>
        <tissue evidence="5">Young leaves</tissue>
    </source>
</reference>